<dbReference type="STRING" id="62101.AB835_04050"/>
<dbReference type="AlphaFoldDB" id="A0A1D2QRX4"/>
<accession>A0A1D2QRX4</accession>
<dbReference type="Gene3D" id="2.60.40.4070">
    <property type="match status" value="1"/>
</dbReference>
<comment type="caution">
    <text evidence="1">The sequence shown here is derived from an EMBL/GenBank/DDBJ whole genome shotgun (WGS) entry which is preliminary data.</text>
</comment>
<proteinExistence type="predicted"/>
<name>A0A1D2QRX4_9GAMM</name>
<evidence type="ECO:0008006" key="3">
    <source>
        <dbReference type="Google" id="ProtNLM"/>
    </source>
</evidence>
<evidence type="ECO:0000313" key="1">
    <source>
        <dbReference type="EMBL" id="ODS24345.1"/>
    </source>
</evidence>
<dbReference type="EMBL" id="MDLC01000010">
    <property type="protein sequence ID" value="ODS24345.1"/>
    <property type="molecule type" value="Genomic_DNA"/>
</dbReference>
<gene>
    <name evidence="1" type="ORF">AB835_04050</name>
</gene>
<sequence>MFGLILNVTVNAAVSIEPYPAQAFNPTSKKHFVLPISITEPGKLAVSLYTADGDWVRTLSSGKPLTIGTHTIVWDGKDSHNTIVPNEAYTPVVELVTDKTTHTLDPRHTSGGEEITITPQLNNEGQIVFQLEKPTRVLARAGVKSGPLLKSILHWQVRGQGRNVVFWNGYDQDNLKKLTGSDQLALLVTGFTLPDHTILTVGNKTLDYAAWRKHNGWSSSMPDLSEVAFERDGQRISRHYYLPRSVDIAPRINLEIVEKLPKNKEGIPVVFGPVTLKVTMHEEDRWAMQQSLYEVAFFVDEQFLSEEEQGYVPLNWRWNPAGLEPGIHRVTVNVSGFNGQVGVKSLAIEIPTALSHVVKLLDAIP</sequence>
<evidence type="ECO:0000313" key="2">
    <source>
        <dbReference type="Proteomes" id="UP000242502"/>
    </source>
</evidence>
<reference evidence="1 2" key="1">
    <citation type="journal article" date="2016" name="Appl. Environ. Microbiol.">
        <title>Lack of Overt Genome Reduction in the Bryostatin-Producing Bryozoan Symbiont "Candidatus Endobugula sertula".</title>
        <authorList>
            <person name="Miller I.J."/>
            <person name="Vanee N."/>
            <person name="Fong S.S."/>
            <person name="Lim-Fong G.E."/>
            <person name="Kwan J.C."/>
        </authorList>
    </citation>
    <scope>NUCLEOTIDE SEQUENCE [LARGE SCALE GENOMIC DNA]</scope>
    <source>
        <strain evidence="1">AB1-4</strain>
    </source>
</reference>
<protein>
    <recommendedName>
        <fullName evidence="3">FlgD Ig-like domain-containing protein</fullName>
    </recommendedName>
</protein>
<dbReference type="Proteomes" id="UP000242502">
    <property type="component" value="Unassembled WGS sequence"/>
</dbReference>
<organism evidence="1 2">
    <name type="scientific">Candidatus Endobugula sertula</name>
    <name type="common">Bugula neritina bacterial symbiont</name>
    <dbReference type="NCBI Taxonomy" id="62101"/>
    <lineage>
        <taxon>Bacteria</taxon>
        <taxon>Pseudomonadati</taxon>
        <taxon>Pseudomonadota</taxon>
        <taxon>Gammaproteobacteria</taxon>
        <taxon>Cellvibrionales</taxon>
        <taxon>Cellvibrionaceae</taxon>
        <taxon>Candidatus Endobugula</taxon>
    </lineage>
</organism>